<dbReference type="OrthoDB" id="9802264at2"/>
<evidence type="ECO:0000256" key="2">
    <source>
        <dbReference type="ARBA" id="ARBA00022741"/>
    </source>
</evidence>
<dbReference type="GO" id="GO:0016887">
    <property type="term" value="F:ATP hydrolysis activity"/>
    <property type="evidence" value="ECO:0007669"/>
    <property type="project" value="InterPro"/>
</dbReference>
<dbReference type="PANTHER" id="PTHR42781:SF4">
    <property type="entry name" value="SPERMIDINE_PUTRESCINE IMPORT ATP-BINDING PROTEIN POTA"/>
    <property type="match status" value="1"/>
</dbReference>
<evidence type="ECO:0000313" key="7">
    <source>
        <dbReference type="Proteomes" id="UP000326464"/>
    </source>
</evidence>
<gene>
    <name evidence="6" type="ORF">FNH21_12075</name>
</gene>
<evidence type="ECO:0000259" key="5">
    <source>
        <dbReference type="PROSITE" id="PS50893"/>
    </source>
</evidence>
<dbReference type="PROSITE" id="PS50893">
    <property type="entry name" value="ABC_TRANSPORTER_2"/>
    <property type="match status" value="1"/>
</dbReference>
<evidence type="ECO:0000256" key="1">
    <source>
        <dbReference type="ARBA" id="ARBA00022448"/>
    </source>
</evidence>
<dbReference type="PROSITE" id="PS00211">
    <property type="entry name" value="ABC_TRANSPORTER_1"/>
    <property type="match status" value="1"/>
</dbReference>
<feature type="region of interest" description="Disordered" evidence="4">
    <location>
        <begin position="1"/>
        <end position="22"/>
    </location>
</feature>
<dbReference type="AlphaFoldDB" id="A0A7X1NR42"/>
<dbReference type="Pfam" id="PF08402">
    <property type="entry name" value="TOBE_2"/>
    <property type="match status" value="1"/>
</dbReference>
<dbReference type="EMBL" id="VJXX01000004">
    <property type="protein sequence ID" value="MPY11445.1"/>
    <property type="molecule type" value="Genomic_DNA"/>
</dbReference>
<dbReference type="GO" id="GO:0140359">
    <property type="term" value="F:ABC-type transporter activity"/>
    <property type="evidence" value="ECO:0007669"/>
    <property type="project" value="UniProtKB-ARBA"/>
</dbReference>
<keyword evidence="1" id="KW-0813">Transport</keyword>
<dbReference type="InterPro" id="IPR050093">
    <property type="entry name" value="ABC_SmlMolc_Importer"/>
</dbReference>
<dbReference type="SMART" id="SM00382">
    <property type="entry name" value="AAA"/>
    <property type="match status" value="1"/>
</dbReference>
<dbReference type="GO" id="GO:0005524">
    <property type="term" value="F:ATP binding"/>
    <property type="evidence" value="ECO:0007669"/>
    <property type="project" value="UniProtKB-KW"/>
</dbReference>
<dbReference type="GO" id="GO:0043190">
    <property type="term" value="C:ATP-binding cassette (ABC) transporter complex"/>
    <property type="evidence" value="ECO:0007669"/>
    <property type="project" value="InterPro"/>
</dbReference>
<name>A0A7X1NR42_9MICC</name>
<dbReference type="RefSeq" id="WP_152816025.1">
    <property type="nucleotide sequence ID" value="NZ_VJXX01000004.1"/>
</dbReference>
<dbReference type="PANTHER" id="PTHR42781">
    <property type="entry name" value="SPERMIDINE/PUTRESCINE IMPORT ATP-BINDING PROTEIN POTA"/>
    <property type="match status" value="1"/>
</dbReference>
<dbReference type="SUPFAM" id="SSF52540">
    <property type="entry name" value="P-loop containing nucleoside triphosphate hydrolases"/>
    <property type="match status" value="1"/>
</dbReference>
<protein>
    <submittedName>
        <fullName evidence="6">ABC transporter ATP-binding protein</fullName>
    </submittedName>
</protein>
<keyword evidence="3 6" id="KW-0067">ATP-binding</keyword>
<reference evidence="7" key="1">
    <citation type="submission" date="2019-07" db="EMBL/GenBank/DDBJ databases">
        <title>Arthrobacter KR32 sp. nov., isolated from mountain cheese made of cows milk.</title>
        <authorList>
            <person name="Flegler A."/>
        </authorList>
    </citation>
    <scope>NUCLEOTIDE SEQUENCE [LARGE SCALE GENOMIC DNA]</scope>
    <source>
        <strain evidence="7">KR32</strain>
    </source>
</reference>
<dbReference type="Gene3D" id="3.40.50.300">
    <property type="entry name" value="P-loop containing nucleotide triphosphate hydrolases"/>
    <property type="match status" value="1"/>
</dbReference>
<evidence type="ECO:0000256" key="3">
    <source>
        <dbReference type="ARBA" id="ARBA00022840"/>
    </source>
</evidence>
<dbReference type="SUPFAM" id="SSF50331">
    <property type="entry name" value="MOP-like"/>
    <property type="match status" value="1"/>
</dbReference>
<feature type="compositionally biased region" description="Low complexity" evidence="4">
    <location>
        <begin position="1"/>
        <end position="13"/>
    </location>
</feature>
<dbReference type="FunFam" id="3.40.50.300:FF:000042">
    <property type="entry name" value="Maltose/maltodextrin ABC transporter, ATP-binding protein"/>
    <property type="match status" value="1"/>
</dbReference>
<organism evidence="6 7">
    <name type="scientific">Arthrobacter bussei</name>
    <dbReference type="NCBI Taxonomy" id="2594179"/>
    <lineage>
        <taxon>Bacteria</taxon>
        <taxon>Bacillati</taxon>
        <taxon>Actinomycetota</taxon>
        <taxon>Actinomycetes</taxon>
        <taxon>Micrococcales</taxon>
        <taxon>Micrococcaceae</taxon>
        <taxon>Arthrobacter</taxon>
    </lineage>
</organism>
<keyword evidence="2" id="KW-0547">Nucleotide-binding</keyword>
<dbReference type="InterPro" id="IPR003439">
    <property type="entry name" value="ABC_transporter-like_ATP-bd"/>
</dbReference>
<sequence>MATTTSTSTSTSTPVQTRPSGSLHLDNLVKQYPGGVSAEPAVAGIDLDIRPGEFLTLLGPSGCGKTTTLRMIAGFETPSHGSLTLDGEDMVSLTPDKRPMAMVFQSYALFPHMSVFDNVAYGLRLQKLPRKRVQEEVEFALASMSLTKLADRAPNQLSGGQQQRVALARAMVMKPKVLLFDEPLSNLDAKLRVQMRTEIRALQHKLGITSVYVTHDQDEAMSLSDRIVVMRQGRIEQVATPETVYRKPASVFVADFIGRANFLDTSIEQLTREADGARATVRALGATYTVPAHDGIGPGSPVCLMVRPESVVLAPAPDAREVSGNDGRVLKSVFYGAWVEYEIETVGGNVTAVIYDPAPGDILDPGTFVRVSFEQDRAWLLPAED</sequence>
<keyword evidence="7" id="KW-1185">Reference proteome</keyword>
<comment type="caution">
    <text evidence="6">The sequence shown here is derived from an EMBL/GenBank/DDBJ whole genome shotgun (WGS) entry which is preliminary data.</text>
</comment>
<feature type="domain" description="ABC transporter" evidence="5">
    <location>
        <begin position="23"/>
        <end position="257"/>
    </location>
</feature>
<evidence type="ECO:0000256" key="4">
    <source>
        <dbReference type="SAM" id="MobiDB-lite"/>
    </source>
</evidence>
<proteinExistence type="predicted"/>
<dbReference type="InterPro" id="IPR013611">
    <property type="entry name" value="Transp-assoc_OB_typ2"/>
</dbReference>
<dbReference type="Proteomes" id="UP000326464">
    <property type="component" value="Unassembled WGS sequence"/>
</dbReference>
<evidence type="ECO:0000313" key="6">
    <source>
        <dbReference type="EMBL" id="MPY11445.1"/>
    </source>
</evidence>
<dbReference type="Gene3D" id="2.40.50.100">
    <property type="match status" value="1"/>
</dbReference>
<dbReference type="InterPro" id="IPR017871">
    <property type="entry name" value="ABC_transporter-like_CS"/>
</dbReference>
<dbReference type="Pfam" id="PF00005">
    <property type="entry name" value="ABC_tran"/>
    <property type="match status" value="1"/>
</dbReference>
<dbReference type="InterPro" id="IPR008995">
    <property type="entry name" value="Mo/tungstate-bd_C_term_dom"/>
</dbReference>
<accession>A0A7X1NR42</accession>
<dbReference type="InterPro" id="IPR027417">
    <property type="entry name" value="P-loop_NTPase"/>
</dbReference>
<dbReference type="InterPro" id="IPR003593">
    <property type="entry name" value="AAA+_ATPase"/>
</dbReference>